<sequence>MKLDYLDKITQVALPIAPVDAPISPRDIETIVGNGPSVRETLSKYGVDLIARLEKALDLYNRGEISLLRSDDKHVWDTAVRSWEMYAKAKN</sequence>
<protein>
    <submittedName>
        <fullName evidence="1">Uncharacterized protein</fullName>
    </submittedName>
</protein>
<accession>A0A8S9V946</accession>
<organism evidence="1 2">
    <name type="scientific">Phytophthora infestans</name>
    <name type="common">Potato late blight agent</name>
    <name type="synonym">Botrytis infestans</name>
    <dbReference type="NCBI Taxonomy" id="4787"/>
    <lineage>
        <taxon>Eukaryota</taxon>
        <taxon>Sar</taxon>
        <taxon>Stramenopiles</taxon>
        <taxon>Oomycota</taxon>
        <taxon>Peronosporomycetes</taxon>
        <taxon>Peronosporales</taxon>
        <taxon>Peronosporaceae</taxon>
        <taxon>Phytophthora</taxon>
    </lineage>
</organism>
<evidence type="ECO:0000313" key="1">
    <source>
        <dbReference type="EMBL" id="KAF4149113.1"/>
    </source>
</evidence>
<dbReference type="Proteomes" id="UP000704712">
    <property type="component" value="Unassembled WGS sequence"/>
</dbReference>
<evidence type="ECO:0000313" key="2">
    <source>
        <dbReference type="Proteomes" id="UP000704712"/>
    </source>
</evidence>
<name>A0A8S9V946_PHYIN</name>
<comment type="caution">
    <text evidence="1">The sequence shown here is derived from an EMBL/GenBank/DDBJ whole genome shotgun (WGS) entry which is preliminary data.</text>
</comment>
<dbReference type="AlphaFoldDB" id="A0A8S9V946"/>
<gene>
    <name evidence="1" type="ORF">GN958_ATG01654</name>
</gene>
<proteinExistence type="predicted"/>
<dbReference type="EMBL" id="JAACNO010000192">
    <property type="protein sequence ID" value="KAF4149113.1"/>
    <property type="molecule type" value="Genomic_DNA"/>
</dbReference>
<reference evidence="1" key="1">
    <citation type="submission" date="2020-03" db="EMBL/GenBank/DDBJ databases">
        <title>Hybrid Assembly of Korean Phytophthora infestans isolates.</title>
        <authorList>
            <person name="Prokchorchik M."/>
            <person name="Lee Y."/>
            <person name="Seo J."/>
            <person name="Cho J.-H."/>
            <person name="Park Y.-E."/>
            <person name="Jang D.-C."/>
            <person name="Im J.-S."/>
            <person name="Choi J.-G."/>
            <person name="Park H.-J."/>
            <person name="Lee G.-B."/>
            <person name="Lee Y.-G."/>
            <person name="Hong S.-Y."/>
            <person name="Cho K."/>
            <person name="Sohn K.H."/>
        </authorList>
    </citation>
    <scope>NUCLEOTIDE SEQUENCE</scope>
    <source>
        <strain evidence="1">KR_2_A2</strain>
    </source>
</reference>